<sequence>MVEDLQVECVDKTEQINKLVRQLSTLPSANSISFDFSNPNSAGDARIHLLRVKEQLAAYGKQVEDSIHEAEQLCNDGADALSPEQFHALKEAQFQLRSTYKQLTSHTDAILARSVILFFLLLPLLLILLEILFRGNDEDDPLF</sequence>
<keyword evidence="1" id="KW-0472">Membrane</keyword>
<evidence type="ECO:0000313" key="3">
    <source>
        <dbReference type="WBParaSite" id="Pan_g18507.t1"/>
    </source>
</evidence>
<name>A0A7E4ZUM8_PANRE</name>
<dbReference type="Proteomes" id="UP000492821">
    <property type="component" value="Unassembled WGS sequence"/>
</dbReference>
<proteinExistence type="predicted"/>
<reference evidence="3" key="2">
    <citation type="submission" date="2020-10" db="UniProtKB">
        <authorList>
            <consortium name="WormBaseParasite"/>
        </authorList>
    </citation>
    <scope>IDENTIFICATION</scope>
</reference>
<evidence type="ECO:0000256" key="1">
    <source>
        <dbReference type="SAM" id="Phobius"/>
    </source>
</evidence>
<dbReference type="AlphaFoldDB" id="A0A7E4ZUM8"/>
<keyword evidence="1" id="KW-1133">Transmembrane helix</keyword>
<feature type="transmembrane region" description="Helical" evidence="1">
    <location>
        <begin position="110"/>
        <end position="133"/>
    </location>
</feature>
<keyword evidence="2" id="KW-1185">Reference proteome</keyword>
<accession>A0A7E4ZUM8</accession>
<protein>
    <submittedName>
        <fullName evidence="3">V-SNARE domain-containing protein</fullName>
    </submittedName>
</protein>
<dbReference type="WBParaSite" id="Pan_g18507.t1">
    <property type="protein sequence ID" value="Pan_g18507.t1"/>
    <property type="gene ID" value="Pan_g18507"/>
</dbReference>
<reference evidence="2" key="1">
    <citation type="journal article" date="2013" name="Genetics">
        <title>The draft genome and transcriptome of Panagrellus redivivus are shaped by the harsh demands of a free-living lifestyle.</title>
        <authorList>
            <person name="Srinivasan J."/>
            <person name="Dillman A.R."/>
            <person name="Macchietto M.G."/>
            <person name="Heikkinen L."/>
            <person name="Lakso M."/>
            <person name="Fracchia K.M."/>
            <person name="Antoshechkin I."/>
            <person name="Mortazavi A."/>
            <person name="Wong G."/>
            <person name="Sternberg P.W."/>
        </authorList>
    </citation>
    <scope>NUCLEOTIDE SEQUENCE [LARGE SCALE GENOMIC DNA]</scope>
    <source>
        <strain evidence="2">MT8872</strain>
    </source>
</reference>
<organism evidence="2 3">
    <name type="scientific">Panagrellus redivivus</name>
    <name type="common">Microworm</name>
    <dbReference type="NCBI Taxonomy" id="6233"/>
    <lineage>
        <taxon>Eukaryota</taxon>
        <taxon>Metazoa</taxon>
        <taxon>Ecdysozoa</taxon>
        <taxon>Nematoda</taxon>
        <taxon>Chromadorea</taxon>
        <taxon>Rhabditida</taxon>
        <taxon>Tylenchina</taxon>
        <taxon>Panagrolaimomorpha</taxon>
        <taxon>Panagrolaimoidea</taxon>
        <taxon>Panagrolaimidae</taxon>
        <taxon>Panagrellus</taxon>
    </lineage>
</organism>
<keyword evidence="1" id="KW-0812">Transmembrane</keyword>
<evidence type="ECO:0000313" key="2">
    <source>
        <dbReference type="Proteomes" id="UP000492821"/>
    </source>
</evidence>